<organism evidence="4">
    <name type="scientific">Cladocopium goreaui</name>
    <dbReference type="NCBI Taxonomy" id="2562237"/>
    <lineage>
        <taxon>Eukaryota</taxon>
        <taxon>Sar</taxon>
        <taxon>Alveolata</taxon>
        <taxon>Dinophyceae</taxon>
        <taxon>Suessiales</taxon>
        <taxon>Symbiodiniaceae</taxon>
        <taxon>Cladocopium</taxon>
    </lineage>
</organism>
<feature type="compositionally biased region" description="Low complexity" evidence="1">
    <location>
        <begin position="363"/>
        <end position="393"/>
    </location>
</feature>
<dbReference type="Proteomes" id="UP001152797">
    <property type="component" value="Unassembled WGS sequence"/>
</dbReference>
<feature type="region of interest" description="Disordered" evidence="1">
    <location>
        <begin position="350"/>
        <end position="394"/>
    </location>
</feature>
<dbReference type="SUPFAM" id="SSF55797">
    <property type="entry name" value="PR-1-like"/>
    <property type="match status" value="1"/>
</dbReference>
<reference evidence="4" key="1">
    <citation type="submission" date="2022-10" db="EMBL/GenBank/DDBJ databases">
        <authorList>
            <person name="Chen Y."/>
            <person name="Dougan E. K."/>
            <person name="Chan C."/>
            <person name="Rhodes N."/>
            <person name="Thang M."/>
        </authorList>
    </citation>
    <scope>NUCLEOTIDE SEQUENCE</scope>
</reference>
<dbReference type="SMART" id="SM00198">
    <property type="entry name" value="SCP"/>
    <property type="match status" value="1"/>
</dbReference>
<keyword evidence="6" id="KW-0808">Transferase</keyword>
<dbReference type="InterPro" id="IPR014044">
    <property type="entry name" value="CAP_dom"/>
</dbReference>
<feature type="compositionally biased region" description="Polar residues" evidence="1">
    <location>
        <begin position="353"/>
        <end position="362"/>
    </location>
</feature>
<feature type="domain" description="SCP" evidence="3">
    <location>
        <begin position="167"/>
        <end position="301"/>
    </location>
</feature>
<dbReference type="GO" id="GO:0032259">
    <property type="term" value="P:methylation"/>
    <property type="evidence" value="ECO:0007669"/>
    <property type="project" value="UniProtKB-KW"/>
</dbReference>
<dbReference type="OrthoDB" id="337038at2759"/>
<gene>
    <name evidence="4" type="ORF">C1SCF055_LOCUS37767</name>
</gene>
<accession>A0A9P1DNQ2</accession>
<dbReference type="Gene3D" id="3.40.33.10">
    <property type="entry name" value="CAP"/>
    <property type="match status" value="1"/>
</dbReference>
<sequence length="414" mass="45036">MRLLRVLLAWCLAKAAKVYRCKWPRSVLSSGDPNLMVTVDGSEVRCDRTGDANYICPAACDYGHSNPDSCFGPIEDGGVCNTVWERNSQSFYTMESFNTTHACTRRWNSDCSADMGGTACHELGQCYGSYQMITFDQPTFLEKYGYEPSFLQQPWEILEPPSCAGHTSAECCMLRINYYRCLHGAPPLVYHEGIAASAQEWASKQDKGSIHSNWGGSFFPHYTEVLTWGTDSCERGAKSWYAEIGVHNFSINAVQGGSYNSGHMVLLLWHNHTMLGCGFGDNTNGNPIVVCDFAWAHQGHKGDDAWEANLRGRTGATQDECRTIAEGSLSFPVLQAGDDISAEQVAALRSGQVPGQNTEQSSTTGATGGTDTAGTTVDEDGSVTTSSDTGSKSRASSWSLNAFWLASAALFSVW</sequence>
<name>A0A9P1DNQ2_9DINO</name>
<dbReference type="EMBL" id="CAMXCT030005558">
    <property type="protein sequence ID" value="CAL4800049.1"/>
    <property type="molecule type" value="Genomic_DNA"/>
</dbReference>
<evidence type="ECO:0000313" key="4">
    <source>
        <dbReference type="EMBL" id="CAI4012737.1"/>
    </source>
</evidence>
<comment type="caution">
    <text evidence="4">The sequence shown here is derived from an EMBL/GenBank/DDBJ whole genome shotgun (WGS) entry which is preliminary data.</text>
</comment>
<feature type="chain" id="PRO_5043271695" evidence="2">
    <location>
        <begin position="16"/>
        <end position="414"/>
    </location>
</feature>
<evidence type="ECO:0000313" key="7">
    <source>
        <dbReference type="Proteomes" id="UP001152797"/>
    </source>
</evidence>
<evidence type="ECO:0000259" key="3">
    <source>
        <dbReference type="SMART" id="SM00198"/>
    </source>
</evidence>
<evidence type="ECO:0000256" key="1">
    <source>
        <dbReference type="SAM" id="MobiDB-lite"/>
    </source>
</evidence>
<feature type="signal peptide" evidence="2">
    <location>
        <begin position="1"/>
        <end position="15"/>
    </location>
</feature>
<dbReference type="GO" id="GO:0008168">
    <property type="term" value="F:methyltransferase activity"/>
    <property type="evidence" value="ECO:0007669"/>
    <property type="project" value="UniProtKB-KW"/>
</dbReference>
<protein>
    <submittedName>
        <fullName evidence="6">Methyltransferase FkbM domain-containing protein</fullName>
    </submittedName>
</protein>
<dbReference type="AlphaFoldDB" id="A0A9P1DNQ2"/>
<evidence type="ECO:0000256" key="2">
    <source>
        <dbReference type="SAM" id="SignalP"/>
    </source>
</evidence>
<evidence type="ECO:0000313" key="6">
    <source>
        <dbReference type="EMBL" id="CAL4800049.1"/>
    </source>
</evidence>
<proteinExistence type="predicted"/>
<dbReference type="InterPro" id="IPR035940">
    <property type="entry name" value="CAP_sf"/>
</dbReference>
<dbReference type="EMBL" id="CAMXCT010005558">
    <property type="protein sequence ID" value="CAI4012737.1"/>
    <property type="molecule type" value="Genomic_DNA"/>
</dbReference>
<keyword evidence="6" id="KW-0489">Methyltransferase</keyword>
<dbReference type="EMBL" id="CAMXCT020005558">
    <property type="protein sequence ID" value="CAL1166112.1"/>
    <property type="molecule type" value="Genomic_DNA"/>
</dbReference>
<evidence type="ECO:0000313" key="5">
    <source>
        <dbReference type="EMBL" id="CAL1166112.1"/>
    </source>
</evidence>
<reference evidence="5" key="2">
    <citation type="submission" date="2024-04" db="EMBL/GenBank/DDBJ databases">
        <authorList>
            <person name="Chen Y."/>
            <person name="Shah S."/>
            <person name="Dougan E. K."/>
            <person name="Thang M."/>
            <person name="Chan C."/>
        </authorList>
    </citation>
    <scope>NUCLEOTIDE SEQUENCE [LARGE SCALE GENOMIC DNA]</scope>
</reference>
<dbReference type="Pfam" id="PF00188">
    <property type="entry name" value="CAP"/>
    <property type="match status" value="1"/>
</dbReference>
<keyword evidence="2" id="KW-0732">Signal</keyword>
<keyword evidence="7" id="KW-1185">Reference proteome</keyword>